<dbReference type="Pfam" id="PF16078">
    <property type="entry name" value="2-oxogl_dehyd_N"/>
    <property type="match status" value="1"/>
</dbReference>
<dbReference type="Gene3D" id="1.10.287.1150">
    <property type="entry name" value="TPP helical domain"/>
    <property type="match status" value="1"/>
</dbReference>
<evidence type="ECO:0000256" key="8">
    <source>
        <dbReference type="ARBA" id="ARBA00042984"/>
    </source>
</evidence>
<dbReference type="GO" id="GO:0005739">
    <property type="term" value="C:mitochondrion"/>
    <property type="evidence" value="ECO:0007669"/>
    <property type="project" value="TreeGrafter"/>
</dbReference>
<dbReference type="STRING" id="905079.L1IQS8"/>
<dbReference type="Gene3D" id="3.40.50.970">
    <property type="match status" value="1"/>
</dbReference>
<dbReference type="InterPro" id="IPR029061">
    <property type="entry name" value="THDP-binding"/>
</dbReference>
<evidence type="ECO:0000313" key="11">
    <source>
        <dbReference type="EnsemblProtists" id="EKX38432"/>
    </source>
</evidence>
<organism evidence="10">
    <name type="scientific">Guillardia theta (strain CCMP2712)</name>
    <name type="common">Cryptophyte</name>
    <dbReference type="NCBI Taxonomy" id="905079"/>
    <lineage>
        <taxon>Eukaryota</taxon>
        <taxon>Cryptophyceae</taxon>
        <taxon>Pyrenomonadales</taxon>
        <taxon>Geminigeraceae</taxon>
        <taxon>Guillardia</taxon>
    </lineage>
</organism>
<dbReference type="GO" id="GO:0030976">
    <property type="term" value="F:thiamine pyrophosphate binding"/>
    <property type="evidence" value="ECO:0007669"/>
    <property type="project" value="InterPro"/>
</dbReference>
<dbReference type="Pfam" id="PF02779">
    <property type="entry name" value="Transket_pyr"/>
    <property type="match status" value="1"/>
</dbReference>
<dbReference type="GO" id="GO:0006099">
    <property type="term" value="P:tricarboxylic acid cycle"/>
    <property type="evidence" value="ECO:0007669"/>
    <property type="project" value="TreeGrafter"/>
</dbReference>
<keyword evidence="5" id="KW-0786">Thiamine pyrophosphate</keyword>
<reference evidence="12" key="2">
    <citation type="submission" date="2012-11" db="EMBL/GenBank/DDBJ databases">
        <authorList>
            <person name="Kuo A."/>
            <person name="Curtis B.A."/>
            <person name="Tanifuji G."/>
            <person name="Burki F."/>
            <person name="Gruber A."/>
            <person name="Irimia M."/>
            <person name="Maruyama S."/>
            <person name="Arias M.C."/>
            <person name="Ball S.G."/>
            <person name="Gile G.H."/>
            <person name="Hirakawa Y."/>
            <person name="Hopkins J.F."/>
            <person name="Rensing S.A."/>
            <person name="Schmutz J."/>
            <person name="Symeonidi A."/>
            <person name="Elias M."/>
            <person name="Eveleigh R.J."/>
            <person name="Herman E.K."/>
            <person name="Klute M.J."/>
            <person name="Nakayama T."/>
            <person name="Obornik M."/>
            <person name="Reyes-Prieto A."/>
            <person name="Armbrust E.V."/>
            <person name="Aves S.J."/>
            <person name="Beiko R.G."/>
            <person name="Coutinho P."/>
            <person name="Dacks J.B."/>
            <person name="Durnford D.G."/>
            <person name="Fast N.M."/>
            <person name="Green B.R."/>
            <person name="Grisdale C."/>
            <person name="Hempe F."/>
            <person name="Henrissat B."/>
            <person name="Hoppner M.P."/>
            <person name="Ishida K.-I."/>
            <person name="Kim E."/>
            <person name="Koreny L."/>
            <person name="Kroth P.G."/>
            <person name="Liu Y."/>
            <person name="Malik S.-B."/>
            <person name="Maier U.G."/>
            <person name="McRose D."/>
            <person name="Mock T."/>
            <person name="Neilson J.A."/>
            <person name="Onodera N.T."/>
            <person name="Poole A.M."/>
            <person name="Pritham E.J."/>
            <person name="Richards T.A."/>
            <person name="Rocap G."/>
            <person name="Roy S.W."/>
            <person name="Sarai C."/>
            <person name="Schaack S."/>
            <person name="Shirato S."/>
            <person name="Slamovits C.H."/>
            <person name="Spencer D.F."/>
            <person name="Suzuki S."/>
            <person name="Worden A.Z."/>
            <person name="Zauner S."/>
            <person name="Barry K."/>
            <person name="Bell C."/>
            <person name="Bharti A.K."/>
            <person name="Crow J.A."/>
            <person name="Grimwood J."/>
            <person name="Kramer R."/>
            <person name="Lindquist E."/>
            <person name="Lucas S."/>
            <person name="Salamov A."/>
            <person name="McFadden G.I."/>
            <person name="Lane C.E."/>
            <person name="Keeling P.J."/>
            <person name="Gray M.W."/>
            <person name="Grigoriev I.V."/>
            <person name="Archibald J.M."/>
        </authorList>
    </citation>
    <scope>NUCLEOTIDE SEQUENCE</scope>
    <source>
        <strain evidence="12">CCMP2712</strain>
    </source>
</reference>
<dbReference type="Pfam" id="PF16870">
    <property type="entry name" value="OxoGdeHyase_C"/>
    <property type="match status" value="1"/>
</dbReference>
<comment type="similarity">
    <text evidence="2">Belongs to the alpha-ketoglutarate dehydrogenase family.</text>
</comment>
<gene>
    <name evidence="10" type="ORF">GUITHDRAFT_165205</name>
</gene>
<dbReference type="Proteomes" id="UP000011087">
    <property type="component" value="Unassembled WGS sequence"/>
</dbReference>
<dbReference type="GO" id="GO:0004591">
    <property type="term" value="F:oxoglutarate dehydrogenase (succinyl-transferring) activity"/>
    <property type="evidence" value="ECO:0007669"/>
    <property type="project" value="UniProtKB-EC"/>
</dbReference>
<evidence type="ECO:0000256" key="1">
    <source>
        <dbReference type="ARBA" id="ARBA00001964"/>
    </source>
</evidence>
<dbReference type="NCBIfam" id="TIGR00239">
    <property type="entry name" value="2oxo_dh_E1"/>
    <property type="match status" value="1"/>
</dbReference>
<dbReference type="SUPFAM" id="SSF52518">
    <property type="entry name" value="Thiamin diphosphate-binding fold (THDP-binding)"/>
    <property type="match status" value="2"/>
</dbReference>
<sequence length="1029" mass="115826">MQMFVAAARASFVRRVRQQFSLSSLQRQFPRALSSRKFSSPARVHESFITGTGGAYVEELFEAWEKDPNSVHKSWQVFFANLQANAQPGAANALPPSLTGGIEPVPVEVDQVASAAVDHMNLLLLVRAFQVRGHYLAHLDPLEINTANIHMQPDGQMPQFLDHKTYGFTDADLDREFYMGAAAIGAAAAGVLASGRPQTLREIIDTLKGAYCDTIGVEFMHIPDLEQQNWIRDKFEKSDKFQHTKSDVLNMYDRLAFASNFETFLATKYGVTKRFGLEGVESAIPGIKSMIDRAAELGCEAFNIGMPHRGRLNVLANVMRKPMEEIFQEFIAGTVASVPGHDEVWGSGDVKYHLGFSIDRPTTCGKRVHLSLVANPSHLEAVNPVVLGKTRAKQESLKDDTRRRAMSVLLHGDAAFAGQGIVYETLELSDIKGYSTGGTVHIIVNNQIGFTTDPRFARSSPYCSDVAKCVSVPIFHVNADDLQAVCWVCATAAEFRQKFGKDVIVDIVGYRRYGHNEIDEPSFTQPLMYQHISKTKPVLQKFQDEALEKSLLSKDEIDKVEADCVRIFEQAFEKARRNVESGTWDKGEIPLENRWKGFKSRFSFSARQDTGVPLEELRNVGERLSSYPKDFHIHRGLARNKKHMFDTGVGLDWATAEALAFGTLLKEGVHVRLSGQDVERGTFSHRHAVLHDQENESKYVPLQNLSSDQATFSIFNSNLSEYGVLGFELGYSLHSPMSLVLWEAQFGDFANTAQVIIDQFIAAGEQKWLRQSGLVMLLPHGYEGQGPEHSSARIERFLQMSDDDPAIIPEMAQHGRMQIQHSNWQIVNLSTPANYFHALRRQIRREFRKPLVVFSPKSLLRHPQCVSDIQEFVPGIPFRRMIDERFPHDIVAPEEVKRLILCTGKVYYDVIKYRNDNQIKNIAVATLEQISPFPFDRVQQLSKKYPNAELVWVQEEPQNMGCWSYVEPRVATALLEINGKRISYIGRNPAASPATGNSTIHLAEIEQFLEAAFNLAPAPDRMPPIRWRY</sequence>
<evidence type="ECO:0000256" key="2">
    <source>
        <dbReference type="ARBA" id="ARBA00006936"/>
    </source>
</evidence>
<dbReference type="InterPro" id="IPR042179">
    <property type="entry name" value="KGD_C_sf"/>
</dbReference>
<keyword evidence="4" id="KW-0560">Oxidoreductase</keyword>
<dbReference type="EnsemblProtists" id="EKX38432">
    <property type="protein sequence ID" value="EKX38432"/>
    <property type="gene ID" value="GUITHDRAFT_165205"/>
</dbReference>
<dbReference type="InterPro" id="IPR032106">
    <property type="entry name" value="2-oxogl_dehyd_N"/>
</dbReference>
<dbReference type="Pfam" id="PF00676">
    <property type="entry name" value="E1_dh"/>
    <property type="match status" value="1"/>
</dbReference>
<evidence type="ECO:0000256" key="6">
    <source>
        <dbReference type="ARBA" id="ARBA00037426"/>
    </source>
</evidence>
<dbReference type="PANTHER" id="PTHR23152">
    <property type="entry name" value="2-OXOGLUTARATE DEHYDROGENASE"/>
    <property type="match status" value="1"/>
</dbReference>
<dbReference type="OMA" id="IRIRRHN"/>
<feature type="domain" description="Transketolase-like pyrimidine-binding" evidence="9">
    <location>
        <begin position="651"/>
        <end position="862"/>
    </location>
</feature>
<dbReference type="HOGENOM" id="CLU_004709_1_0_1"/>
<reference evidence="11" key="3">
    <citation type="submission" date="2015-06" db="UniProtKB">
        <authorList>
            <consortium name="EnsemblProtists"/>
        </authorList>
    </citation>
    <scope>IDENTIFICATION</scope>
</reference>
<evidence type="ECO:0000256" key="7">
    <source>
        <dbReference type="ARBA" id="ARBA00040267"/>
    </source>
</evidence>
<name>L1IQS8_GUITC</name>
<dbReference type="GO" id="GO:0045252">
    <property type="term" value="C:oxoglutarate dehydrogenase complex"/>
    <property type="evidence" value="ECO:0007669"/>
    <property type="project" value="TreeGrafter"/>
</dbReference>
<dbReference type="PANTHER" id="PTHR23152:SF4">
    <property type="entry name" value="2-OXOADIPATE DEHYDROGENASE COMPLEX COMPONENT E1"/>
    <property type="match status" value="1"/>
</dbReference>
<dbReference type="GeneID" id="17295239"/>
<dbReference type="eggNOG" id="KOG0450">
    <property type="taxonomic scope" value="Eukaryota"/>
</dbReference>
<dbReference type="InterPro" id="IPR031717">
    <property type="entry name" value="ODO-1/KGD_C"/>
</dbReference>
<comment type="cofactor">
    <cofactor evidence="1">
        <name>thiamine diphosphate</name>
        <dbReference type="ChEBI" id="CHEBI:58937"/>
    </cofactor>
</comment>
<accession>L1IQS8</accession>
<dbReference type="NCBIfam" id="NF008907">
    <property type="entry name" value="PRK12270.1"/>
    <property type="match status" value="1"/>
</dbReference>
<proteinExistence type="inferred from homology"/>
<dbReference type="EC" id="1.2.4.2" evidence="3"/>
<dbReference type="KEGG" id="gtt:GUITHDRAFT_165205"/>
<dbReference type="InterPro" id="IPR011603">
    <property type="entry name" value="2oxoglutarate_DH_E1"/>
</dbReference>
<dbReference type="OrthoDB" id="413077at2759"/>
<evidence type="ECO:0000256" key="5">
    <source>
        <dbReference type="ARBA" id="ARBA00023052"/>
    </source>
</evidence>
<comment type="function">
    <text evidence="6">The 2-oxoglutarate dehydrogenase complex catalyzes the overall conversion of 2-oxoglutarate to succinyl-CoA and CO(2). It contains multiple copies of three enzymatic components: 2-oxoglutarate dehydrogenase (E1), dihydrolipoamide succinyltransferase (E2) and lipoamide dehydrogenase (E3).</text>
</comment>
<evidence type="ECO:0000313" key="12">
    <source>
        <dbReference type="Proteomes" id="UP000011087"/>
    </source>
</evidence>
<dbReference type="PaxDb" id="55529-EKX38432"/>
<keyword evidence="12" id="KW-1185">Reference proteome</keyword>
<dbReference type="InterPro" id="IPR001017">
    <property type="entry name" value="DH_E1"/>
</dbReference>
<evidence type="ECO:0000256" key="4">
    <source>
        <dbReference type="ARBA" id="ARBA00023002"/>
    </source>
</evidence>
<dbReference type="AlphaFoldDB" id="L1IQS8"/>
<dbReference type="Gene3D" id="3.40.50.11610">
    <property type="entry name" value="Multifunctional 2-oxoglutarate metabolism enzyme, C-terminal domain"/>
    <property type="match status" value="1"/>
</dbReference>
<reference evidence="10 12" key="1">
    <citation type="journal article" date="2012" name="Nature">
        <title>Algal genomes reveal evolutionary mosaicism and the fate of nucleomorphs.</title>
        <authorList>
            <consortium name="DOE Joint Genome Institute"/>
            <person name="Curtis B.A."/>
            <person name="Tanifuji G."/>
            <person name="Burki F."/>
            <person name="Gruber A."/>
            <person name="Irimia M."/>
            <person name="Maruyama S."/>
            <person name="Arias M.C."/>
            <person name="Ball S.G."/>
            <person name="Gile G.H."/>
            <person name="Hirakawa Y."/>
            <person name="Hopkins J.F."/>
            <person name="Kuo A."/>
            <person name="Rensing S.A."/>
            <person name="Schmutz J."/>
            <person name="Symeonidi A."/>
            <person name="Elias M."/>
            <person name="Eveleigh R.J."/>
            <person name="Herman E.K."/>
            <person name="Klute M.J."/>
            <person name="Nakayama T."/>
            <person name="Obornik M."/>
            <person name="Reyes-Prieto A."/>
            <person name="Armbrust E.V."/>
            <person name="Aves S.J."/>
            <person name="Beiko R.G."/>
            <person name="Coutinho P."/>
            <person name="Dacks J.B."/>
            <person name="Durnford D.G."/>
            <person name="Fast N.M."/>
            <person name="Green B.R."/>
            <person name="Grisdale C.J."/>
            <person name="Hempel F."/>
            <person name="Henrissat B."/>
            <person name="Hoppner M.P."/>
            <person name="Ishida K."/>
            <person name="Kim E."/>
            <person name="Koreny L."/>
            <person name="Kroth P.G."/>
            <person name="Liu Y."/>
            <person name="Malik S.B."/>
            <person name="Maier U.G."/>
            <person name="McRose D."/>
            <person name="Mock T."/>
            <person name="Neilson J.A."/>
            <person name="Onodera N.T."/>
            <person name="Poole A.M."/>
            <person name="Pritham E.J."/>
            <person name="Richards T.A."/>
            <person name="Rocap G."/>
            <person name="Roy S.W."/>
            <person name="Sarai C."/>
            <person name="Schaack S."/>
            <person name="Shirato S."/>
            <person name="Slamovits C.H."/>
            <person name="Spencer D.F."/>
            <person name="Suzuki S."/>
            <person name="Worden A.Z."/>
            <person name="Zauner S."/>
            <person name="Barry K."/>
            <person name="Bell C."/>
            <person name="Bharti A.K."/>
            <person name="Crow J.A."/>
            <person name="Grimwood J."/>
            <person name="Kramer R."/>
            <person name="Lindquist E."/>
            <person name="Lucas S."/>
            <person name="Salamov A."/>
            <person name="McFadden G.I."/>
            <person name="Lane C.E."/>
            <person name="Keeling P.J."/>
            <person name="Gray M.W."/>
            <person name="Grigoriev I.V."/>
            <person name="Archibald J.M."/>
        </authorList>
    </citation>
    <scope>NUCLEOTIDE SEQUENCE</scope>
    <source>
        <strain evidence="10 12">CCMP2712</strain>
    </source>
</reference>
<evidence type="ECO:0000256" key="3">
    <source>
        <dbReference type="ARBA" id="ARBA00012280"/>
    </source>
</evidence>
<dbReference type="EMBL" id="JH993048">
    <property type="protein sequence ID" value="EKX38432.1"/>
    <property type="molecule type" value="Genomic_DNA"/>
</dbReference>
<dbReference type="PIRSF" id="PIRSF000157">
    <property type="entry name" value="Oxoglu_dh_E1"/>
    <property type="match status" value="1"/>
</dbReference>
<evidence type="ECO:0000313" key="10">
    <source>
        <dbReference type="EMBL" id="EKX38432.1"/>
    </source>
</evidence>
<protein>
    <recommendedName>
        <fullName evidence="7">2-oxoglutarate dehydrogenase, mitochondrial</fullName>
        <ecNumber evidence="3">1.2.4.2</ecNumber>
    </recommendedName>
    <alternativeName>
        <fullName evidence="8">2-oxoglutarate dehydrogenase complex component E1</fullName>
    </alternativeName>
</protein>
<dbReference type="CDD" id="cd02016">
    <property type="entry name" value="TPP_E1_OGDC_like"/>
    <property type="match status" value="1"/>
</dbReference>
<evidence type="ECO:0000259" key="9">
    <source>
        <dbReference type="SMART" id="SM00861"/>
    </source>
</evidence>
<dbReference type="SMART" id="SM00861">
    <property type="entry name" value="Transket_pyr"/>
    <property type="match status" value="1"/>
</dbReference>
<dbReference type="FunFam" id="3.40.50.12470:FF:000003">
    <property type="entry name" value="2-oxoglutarate dehydrogenase E1 component"/>
    <property type="match status" value="1"/>
</dbReference>
<dbReference type="RefSeq" id="XP_005825412.1">
    <property type="nucleotide sequence ID" value="XM_005825355.1"/>
</dbReference>
<dbReference type="InterPro" id="IPR005475">
    <property type="entry name" value="Transketolase-like_Pyr-bd"/>
</dbReference>
<dbReference type="Gene3D" id="3.40.50.12470">
    <property type="match status" value="1"/>
</dbReference>
<dbReference type="NCBIfam" id="NF006914">
    <property type="entry name" value="PRK09404.1"/>
    <property type="match status" value="1"/>
</dbReference>